<feature type="transmembrane region" description="Helical" evidence="1">
    <location>
        <begin position="316"/>
        <end position="336"/>
    </location>
</feature>
<organism evidence="2 3">
    <name type="scientific">Nocardioides massiliensis</name>
    <dbReference type="NCBI Taxonomy" id="1325935"/>
    <lineage>
        <taxon>Bacteria</taxon>
        <taxon>Bacillati</taxon>
        <taxon>Actinomycetota</taxon>
        <taxon>Actinomycetes</taxon>
        <taxon>Propionibacteriales</taxon>
        <taxon>Nocardioidaceae</taxon>
        <taxon>Nocardioides</taxon>
    </lineage>
</organism>
<feature type="transmembrane region" description="Helical" evidence="1">
    <location>
        <begin position="180"/>
        <end position="198"/>
    </location>
</feature>
<protein>
    <submittedName>
        <fullName evidence="2">CP family cyanate transporter-like MFS transporter</fullName>
    </submittedName>
</protein>
<keyword evidence="1" id="KW-0472">Membrane</keyword>
<dbReference type="InterPro" id="IPR011701">
    <property type="entry name" value="MFS"/>
</dbReference>
<feature type="transmembrane region" description="Helical" evidence="1">
    <location>
        <begin position="109"/>
        <end position="127"/>
    </location>
</feature>
<feature type="transmembrane region" description="Helical" evidence="1">
    <location>
        <begin position="291"/>
        <end position="310"/>
    </location>
</feature>
<name>A0ABT9NPN2_9ACTN</name>
<dbReference type="InterPro" id="IPR052524">
    <property type="entry name" value="MFS_Cyanate_Porter"/>
</dbReference>
<keyword evidence="1" id="KW-0812">Transmembrane</keyword>
<dbReference type="EMBL" id="JAUSQM010000001">
    <property type="protein sequence ID" value="MDP9822370.1"/>
    <property type="molecule type" value="Genomic_DNA"/>
</dbReference>
<reference evidence="2 3" key="1">
    <citation type="submission" date="2023-07" db="EMBL/GenBank/DDBJ databases">
        <title>Sequencing the genomes of 1000 actinobacteria strains.</title>
        <authorList>
            <person name="Klenk H.-P."/>
        </authorList>
    </citation>
    <scope>NUCLEOTIDE SEQUENCE [LARGE SCALE GENOMIC DNA]</scope>
    <source>
        <strain evidence="2 3">GD13</strain>
    </source>
</reference>
<dbReference type="Gene3D" id="1.20.1250.20">
    <property type="entry name" value="MFS general substrate transporter like domains"/>
    <property type="match status" value="1"/>
</dbReference>
<evidence type="ECO:0000313" key="3">
    <source>
        <dbReference type="Proteomes" id="UP001240447"/>
    </source>
</evidence>
<gene>
    <name evidence="2" type="ORF">J2S59_002179</name>
</gene>
<feature type="transmembrane region" description="Helical" evidence="1">
    <location>
        <begin position="380"/>
        <end position="400"/>
    </location>
</feature>
<feature type="transmembrane region" description="Helical" evidence="1">
    <location>
        <begin position="50"/>
        <end position="73"/>
    </location>
</feature>
<feature type="transmembrane region" description="Helical" evidence="1">
    <location>
        <begin position="260"/>
        <end position="284"/>
    </location>
</feature>
<proteinExistence type="predicted"/>
<evidence type="ECO:0000313" key="2">
    <source>
        <dbReference type="EMBL" id="MDP9822370.1"/>
    </source>
</evidence>
<feature type="transmembrane region" description="Helical" evidence="1">
    <location>
        <begin position="139"/>
        <end position="160"/>
    </location>
</feature>
<feature type="transmembrane region" description="Helical" evidence="1">
    <location>
        <begin position="85"/>
        <end position="103"/>
    </location>
</feature>
<dbReference type="InterPro" id="IPR036259">
    <property type="entry name" value="MFS_trans_sf"/>
</dbReference>
<keyword evidence="1" id="KW-1133">Transmembrane helix</keyword>
<accession>A0ABT9NPN2</accession>
<keyword evidence="3" id="KW-1185">Reference proteome</keyword>
<dbReference type="Proteomes" id="UP001240447">
    <property type="component" value="Unassembled WGS sequence"/>
</dbReference>
<feature type="transmembrane region" description="Helical" evidence="1">
    <location>
        <begin position="348"/>
        <end position="368"/>
    </location>
</feature>
<feature type="transmembrane region" description="Helical" evidence="1">
    <location>
        <begin position="12"/>
        <end position="30"/>
    </location>
</feature>
<dbReference type="PANTHER" id="PTHR23523">
    <property type="match status" value="1"/>
</dbReference>
<sequence>MTDPTTARPSAPLVGAGLAAVAIIGLAFNLRPAAASVGPVLDELTSALGVGPTIAGVLTTLPVLAFAVFGALAPTAAGRIGPHRIAVLALACVIVGQGARVLVSDPVSFLLLSLLALAGMATGNVVLPSLVRLHFPRRIGMMTAAYTTSLALGLTAASALTVPLAEAFAGSVEDGWRTGLVVWAIAAGAALVPWLLMLRADRVAARRTGPAPSVVRMRAIAGTRLGWAMAILFGTQSLQAYVVFGWFAQLYRDAGFDPTTAGILLGVITGVGIPLSIVIPVLTARLVDPRPLLVGLVFCVAAAYLGLLLAPADGAWLWAVLLGTGLSIFPMVLTLIGLRARTAATTAALSGFTQSAGYLIAAVGPIGMGVLHDLTGSWDWPLIVLLGMLVPLLVSGLVAARPGTIEDELELRPR</sequence>
<dbReference type="SUPFAM" id="SSF103473">
    <property type="entry name" value="MFS general substrate transporter"/>
    <property type="match status" value="1"/>
</dbReference>
<feature type="transmembrane region" description="Helical" evidence="1">
    <location>
        <begin position="225"/>
        <end position="248"/>
    </location>
</feature>
<dbReference type="Pfam" id="PF07690">
    <property type="entry name" value="MFS_1"/>
    <property type="match status" value="1"/>
</dbReference>
<evidence type="ECO:0000256" key="1">
    <source>
        <dbReference type="SAM" id="Phobius"/>
    </source>
</evidence>
<dbReference type="RefSeq" id="WP_068124125.1">
    <property type="nucleotide sequence ID" value="NZ_CCXJ01000690.1"/>
</dbReference>
<comment type="caution">
    <text evidence="2">The sequence shown here is derived from an EMBL/GenBank/DDBJ whole genome shotgun (WGS) entry which is preliminary data.</text>
</comment>
<dbReference type="PANTHER" id="PTHR23523:SF2">
    <property type="entry name" value="2-NITROIMIDAZOLE TRANSPORTER"/>
    <property type="match status" value="1"/>
</dbReference>